<organism evidence="1 2">
    <name type="scientific">Pseudomonas fontis</name>
    <dbReference type="NCBI Taxonomy" id="2942633"/>
    <lineage>
        <taxon>Bacteria</taxon>
        <taxon>Pseudomonadati</taxon>
        <taxon>Pseudomonadota</taxon>
        <taxon>Gammaproteobacteria</taxon>
        <taxon>Pseudomonadales</taxon>
        <taxon>Pseudomonadaceae</taxon>
        <taxon>Pseudomonas</taxon>
    </lineage>
</organism>
<evidence type="ECO:0000313" key="2">
    <source>
        <dbReference type="Proteomes" id="UP001148203"/>
    </source>
</evidence>
<dbReference type="Proteomes" id="UP001148203">
    <property type="component" value="Unassembled WGS sequence"/>
</dbReference>
<dbReference type="RefSeq" id="WP_273910975.1">
    <property type="nucleotide sequence ID" value="NZ_JAMDGX010000036.1"/>
</dbReference>
<comment type="caution">
    <text evidence="1">The sequence shown here is derived from an EMBL/GenBank/DDBJ whole genome shotgun (WGS) entry which is preliminary data.</text>
</comment>
<dbReference type="Pfam" id="PF06996">
    <property type="entry name" value="T6SS_TssG"/>
    <property type="match status" value="1"/>
</dbReference>
<dbReference type="PANTHER" id="PTHR35564">
    <property type="match status" value="1"/>
</dbReference>
<dbReference type="PANTHER" id="PTHR35564:SF4">
    <property type="entry name" value="CYTOPLASMIC PROTEIN"/>
    <property type="match status" value="1"/>
</dbReference>
<reference evidence="1 2" key="1">
    <citation type="submission" date="2022-05" db="EMBL/GenBank/DDBJ databases">
        <title>Novel Pseudomonas spp. Isolated from a Rainbow Trout Aquaculture Facility.</title>
        <authorList>
            <person name="Testerman T."/>
            <person name="Graf J."/>
        </authorList>
    </citation>
    <scope>NUCLEOTIDE SEQUENCE [LARGE SCALE GENOMIC DNA]</scope>
    <source>
        <strain evidence="1 2">ID681</strain>
    </source>
</reference>
<name>A0ABT5NTW4_9PSED</name>
<gene>
    <name evidence="1" type="primary">tssG</name>
    <name evidence="1" type="ORF">M5G11_13710</name>
</gene>
<dbReference type="InterPro" id="IPR010732">
    <property type="entry name" value="T6SS_TssG-like"/>
</dbReference>
<dbReference type="EMBL" id="JAMDGY010000032">
    <property type="protein sequence ID" value="MDD0991596.1"/>
    <property type="molecule type" value="Genomic_DNA"/>
</dbReference>
<sequence length="340" mass="37411">MEPASRHAPVPLSETLRQQPHGFELLQALLILEHENPQATPLGQGSVPQHEAVRLRGPLTPVFPASQIDRLTDEEQQRPVLSTSVFGLGGPDGPLPYAFQEWLQQRALAKDHAPAEFLDLFQHRLLSLLYRVLRKHRVALGFDAPDNTPVQAQLRALTGLLPKGLQGRQGLPDAVLLGRSALLAGGRRSLAGFSSIVRHHFGLAVQTSPYEGAWCEIPRASRSVLKPGGRNLTLGRDAIAGTRVWDEHAGVRLTLGPLTGAQATSLLPGSDRHQQLADLAALYFGPDLDCMLTLIINGAQPLRLKRNKPVQLNWNTGLHRQDTPHHQQRINTRLLQSQRI</sequence>
<keyword evidence="2" id="KW-1185">Reference proteome</keyword>
<accession>A0ABT5NTW4</accession>
<dbReference type="NCBIfam" id="TIGR03347">
    <property type="entry name" value="VI_chp_1"/>
    <property type="match status" value="1"/>
</dbReference>
<protein>
    <submittedName>
        <fullName evidence="1">Type VI secretion system baseplate subunit TssG</fullName>
    </submittedName>
</protein>
<evidence type="ECO:0000313" key="1">
    <source>
        <dbReference type="EMBL" id="MDD0991596.1"/>
    </source>
</evidence>
<proteinExistence type="predicted"/>